<dbReference type="EMBL" id="BNAB01000011">
    <property type="protein sequence ID" value="GHE03070.1"/>
    <property type="molecule type" value="Genomic_DNA"/>
</dbReference>
<dbReference type="Proteomes" id="UP000199541">
    <property type="component" value="Unassembled WGS sequence"/>
</dbReference>
<evidence type="ECO:0000256" key="3">
    <source>
        <dbReference type="ARBA" id="ARBA00023163"/>
    </source>
</evidence>
<dbReference type="EMBL" id="FNOB01000010">
    <property type="protein sequence ID" value="SDX11955.1"/>
    <property type="molecule type" value="Genomic_DNA"/>
</dbReference>
<dbReference type="Gene3D" id="3.40.50.10490">
    <property type="entry name" value="Glucose-6-phosphate isomerase like protein, domain 1"/>
    <property type="match status" value="1"/>
</dbReference>
<protein>
    <submittedName>
        <fullName evidence="6 7">Transcriptional regulator</fullName>
    </submittedName>
</protein>
<reference evidence="7 8" key="2">
    <citation type="submission" date="2016-10" db="EMBL/GenBank/DDBJ databases">
        <authorList>
            <person name="Varghese N."/>
            <person name="Submissions S."/>
        </authorList>
    </citation>
    <scope>NUCLEOTIDE SEQUENCE [LARGE SCALE GENOMIC DNA]</scope>
    <source>
        <strain evidence="7 8">DSM 24802</strain>
    </source>
</reference>
<dbReference type="AlphaFoldDB" id="A0AAN4USN6"/>
<organism evidence="6 9">
    <name type="scientific">Allgaiera indica</name>
    <dbReference type="NCBI Taxonomy" id="765699"/>
    <lineage>
        <taxon>Bacteria</taxon>
        <taxon>Pseudomonadati</taxon>
        <taxon>Pseudomonadota</taxon>
        <taxon>Alphaproteobacteria</taxon>
        <taxon>Rhodobacterales</taxon>
        <taxon>Paracoccaceae</taxon>
        <taxon>Allgaiera</taxon>
    </lineage>
</organism>
<reference evidence="6" key="1">
    <citation type="journal article" date="2014" name="Int. J. Syst. Evol. Microbiol.">
        <title>Complete genome sequence of Corynebacterium casei LMG S-19264T (=DSM 44701T), isolated from a smear-ripened cheese.</title>
        <authorList>
            <consortium name="US DOE Joint Genome Institute (JGI-PGF)"/>
            <person name="Walter F."/>
            <person name="Albersmeier A."/>
            <person name="Kalinowski J."/>
            <person name="Ruckert C."/>
        </authorList>
    </citation>
    <scope>NUCLEOTIDE SEQUENCE</scope>
    <source>
        <strain evidence="6">CGMCC 1.10859</strain>
    </source>
</reference>
<feature type="domain" description="HTH rpiR-type" evidence="4">
    <location>
        <begin position="4"/>
        <end position="80"/>
    </location>
</feature>
<dbReference type="GO" id="GO:0097367">
    <property type="term" value="F:carbohydrate derivative binding"/>
    <property type="evidence" value="ECO:0007669"/>
    <property type="project" value="InterPro"/>
</dbReference>
<evidence type="ECO:0000256" key="2">
    <source>
        <dbReference type="ARBA" id="ARBA00023125"/>
    </source>
</evidence>
<dbReference type="InterPro" id="IPR009057">
    <property type="entry name" value="Homeodomain-like_sf"/>
</dbReference>
<dbReference type="GO" id="GO:1901135">
    <property type="term" value="P:carbohydrate derivative metabolic process"/>
    <property type="evidence" value="ECO:0007669"/>
    <property type="project" value="InterPro"/>
</dbReference>
<name>A0AAN4USN6_9RHOB</name>
<dbReference type="InterPro" id="IPR001347">
    <property type="entry name" value="SIS_dom"/>
</dbReference>
<dbReference type="InterPro" id="IPR036388">
    <property type="entry name" value="WH-like_DNA-bd_sf"/>
</dbReference>
<dbReference type="InterPro" id="IPR046348">
    <property type="entry name" value="SIS_dom_sf"/>
</dbReference>
<dbReference type="PANTHER" id="PTHR30514">
    <property type="entry name" value="GLUCOKINASE"/>
    <property type="match status" value="1"/>
</dbReference>
<reference evidence="6" key="3">
    <citation type="submission" date="2023-06" db="EMBL/GenBank/DDBJ databases">
        <authorList>
            <person name="Sun Q."/>
            <person name="Zhou Y."/>
        </authorList>
    </citation>
    <scope>NUCLEOTIDE SEQUENCE</scope>
    <source>
        <strain evidence="6">CGMCC 1.10859</strain>
    </source>
</reference>
<dbReference type="CDD" id="cd05013">
    <property type="entry name" value="SIS_RpiR"/>
    <property type="match status" value="1"/>
</dbReference>
<comment type="caution">
    <text evidence="6">The sequence shown here is derived from an EMBL/GenBank/DDBJ whole genome shotgun (WGS) entry which is preliminary data.</text>
</comment>
<dbReference type="InterPro" id="IPR035472">
    <property type="entry name" value="RpiR-like_SIS"/>
</dbReference>
<dbReference type="SUPFAM" id="SSF53697">
    <property type="entry name" value="SIS domain"/>
    <property type="match status" value="1"/>
</dbReference>
<keyword evidence="1" id="KW-0805">Transcription regulation</keyword>
<evidence type="ECO:0000256" key="1">
    <source>
        <dbReference type="ARBA" id="ARBA00023015"/>
    </source>
</evidence>
<dbReference type="Proteomes" id="UP000634647">
    <property type="component" value="Unassembled WGS sequence"/>
</dbReference>
<keyword evidence="3" id="KW-0804">Transcription</keyword>
<dbReference type="GO" id="GO:0003700">
    <property type="term" value="F:DNA-binding transcription factor activity"/>
    <property type="evidence" value="ECO:0007669"/>
    <property type="project" value="InterPro"/>
</dbReference>
<evidence type="ECO:0000313" key="7">
    <source>
        <dbReference type="EMBL" id="SDX11955.1"/>
    </source>
</evidence>
<sequence>MDSAPLSATIIKAFDSLPAQLKLAARYVLDHPHDVALLSMREQARRANVTPATMTRLAQQLGLEGYDALKSAYAEAVRDGAISFTRRAGAQVEHQKLKGDSALAAELLGSGAQHIAQMTTPETFARLAAAARDLGAARRIYCLGLRSSHAVAWHFAYILSLFSESGVLLDGMGGTSIDRIRHATSQDALVAVSVAPYTRATLEIAEYAAARDVPLIAVTDSEVSPLAQIARHKLIVPIESPSFFHTMAPAFTLAETLAVLVAGRGGEAALEALRKTDAQMAEFNTHSHQFPRFSPS</sequence>
<feature type="domain" description="SIS" evidence="5">
    <location>
        <begin position="130"/>
        <end position="267"/>
    </location>
</feature>
<keyword evidence="8" id="KW-1185">Reference proteome</keyword>
<evidence type="ECO:0000313" key="9">
    <source>
        <dbReference type="Proteomes" id="UP000634647"/>
    </source>
</evidence>
<evidence type="ECO:0000313" key="6">
    <source>
        <dbReference type="EMBL" id="GHE03070.1"/>
    </source>
</evidence>
<dbReference type="SUPFAM" id="SSF46689">
    <property type="entry name" value="Homeodomain-like"/>
    <property type="match status" value="1"/>
</dbReference>
<dbReference type="GO" id="GO:0003677">
    <property type="term" value="F:DNA binding"/>
    <property type="evidence" value="ECO:0007669"/>
    <property type="project" value="UniProtKB-KW"/>
</dbReference>
<dbReference type="InterPro" id="IPR000281">
    <property type="entry name" value="HTH_RpiR"/>
</dbReference>
<keyword evidence="2" id="KW-0238">DNA-binding</keyword>
<accession>A0AAN4USN6</accession>
<dbReference type="Pfam" id="PF01380">
    <property type="entry name" value="SIS"/>
    <property type="match status" value="1"/>
</dbReference>
<dbReference type="PROSITE" id="PS51464">
    <property type="entry name" value="SIS"/>
    <property type="match status" value="1"/>
</dbReference>
<dbReference type="InterPro" id="IPR047640">
    <property type="entry name" value="RpiR-like"/>
</dbReference>
<dbReference type="PANTHER" id="PTHR30514:SF18">
    <property type="entry name" value="RPIR-FAMILY TRANSCRIPTIONAL REGULATOR"/>
    <property type="match status" value="1"/>
</dbReference>
<dbReference type="RefSeq" id="WP_035846140.1">
    <property type="nucleotide sequence ID" value="NZ_BNAB01000011.1"/>
</dbReference>
<dbReference type="PROSITE" id="PS51071">
    <property type="entry name" value="HTH_RPIR"/>
    <property type="match status" value="1"/>
</dbReference>
<gene>
    <name evidence="6" type="ORF">GCM10008024_24980</name>
    <name evidence="7" type="ORF">SAMN05444006_11065</name>
</gene>
<evidence type="ECO:0000259" key="4">
    <source>
        <dbReference type="PROSITE" id="PS51071"/>
    </source>
</evidence>
<evidence type="ECO:0000259" key="5">
    <source>
        <dbReference type="PROSITE" id="PS51464"/>
    </source>
</evidence>
<dbReference type="Pfam" id="PF01418">
    <property type="entry name" value="HTH_6"/>
    <property type="match status" value="1"/>
</dbReference>
<evidence type="ECO:0000313" key="8">
    <source>
        <dbReference type="Proteomes" id="UP000199541"/>
    </source>
</evidence>
<proteinExistence type="predicted"/>
<dbReference type="Gene3D" id="1.10.10.10">
    <property type="entry name" value="Winged helix-like DNA-binding domain superfamily/Winged helix DNA-binding domain"/>
    <property type="match status" value="1"/>
</dbReference>